<keyword evidence="1" id="KW-0175">Coiled coil</keyword>
<evidence type="ECO:0000313" key="5">
    <source>
        <dbReference type="Proteomes" id="UP001323405"/>
    </source>
</evidence>
<reference evidence="4 5" key="1">
    <citation type="journal article" date="2023" name="bioRxiv">
        <title>High-quality genome assemblies of four members of thePodospora anserinaspecies complex.</title>
        <authorList>
            <person name="Ament-Velasquez S.L."/>
            <person name="Vogan A.A."/>
            <person name="Wallerman O."/>
            <person name="Hartmann F."/>
            <person name="Gautier V."/>
            <person name="Silar P."/>
            <person name="Giraud T."/>
            <person name="Johannesson H."/>
        </authorList>
    </citation>
    <scope>NUCLEOTIDE SEQUENCE [LARGE SCALE GENOMIC DNA]</scope>
    <source>
        <strain evidence="4 5">CBS 415.72m</strain>
    </source>
</reference>
<dbReference type="InterPro" id="IPR011009">
    <property type="entry name" value="Kinase-like_dom_sf"/>
</dbReference>
<dbReference type="Proteomes" id="UP001323405">
    <property type="component" value="Unassembled WGS sequence"/>
</dbReference>
<feature type="domain" description="Protein kinase" evidence="3">
    <location>
        <begin position="484"/>
        <end position="684"/>
    </location>
</feature>
<dbReference type="EMBL" id="JAFFHA010000005">
    <property type="protein sequence ID" value="KAK4655460.1"/>
    <property type="molecule type" value="Genomic_DNA"/>
</dbReference>
<accession>A0ABR0GI91</accession>
<feature type="region of interest" description="Disordered" evidence="2">
    <location>
        <begin position="210"/>
        <end position="235"/>
    </location>
</feature>
<keyword evidence="5" id="KW-1185">Reference proteome</keyword>
<gene>
    <name evidence="4" type="ORF">QC762_0050250</name>
</gene>
<evidence type="ECO:0000313" key="4">
    <source>
        <dbReference type="EMBL" id="KAK4655460.1"/>
    </source>
</evidence>
<evidence type="ECO:0000259" key="3">
    <source>
        <dbReference type="PROSITE" id="PS50011"/>
    </source>
</evidence>
<dbReference type="PANTHER" id="PTHR37171">
    <property type="entry name" value="SERINE/THREONINE-PROTEIN KINASE YRZF-RELATED"/>
    <property type="match status" value="1"/>
</dbReference>
<evidence type="ECO:0000256" key="1">
    <source>
        <dbReference type="SAM" id="Coils"/>
    </source>
</evidence>
<name>A0ABR0GI91_9PEZI</name>
<dbReference type="SUPFAM" id="SSF56112">
    <property type="entry name" value="Protein kinase-like (PK-like)"/>
    <property type="match status" value="1"/>
</dbReference>
<comment type="caution">
    <text evidence="4">The sequence shown here is derived from an EMBL/GenBank/DDBJ whole genome shotgun (WGS) entry which is preliminary data.</text>
</comment>
<protein>
    <recommendedName>
        <fullName evidence="3">Protein kinase domain-containing protein</fullName>
    </recommendedName>
</protein>
<dbReference type="GeneID" id="87903096"/>
<dbReference type="PANTHER" id="PTHR37171:SF1">
    <property type="entry name" value="SERINE_THREONINE-PROTEIN KINASE YRZF-RELATED"/>
    <property type="match status" value="1"/>
</dbReference>
<dbReference type="PROSITE" id="PS50011">
    <property type="entry name" value="PROTEIN_KINASE_DOM"/>
    <property type="match status" value="1"/>
</dbReference>
<feature type="region of interest" description="Disordered" evidence="2">
    <location>
        <begin position="441"/>
        <end position="494"/>
    </location>
</feature>
<feature type="compositionally biased region" description="Pro residues" evidence="2">
    <location>
        <begin position="221"/>
        <end position="230"/>
    </location>
</feature>
<proteinExistence type="predicted"/>
<sequence>MDPSYEELVKQLQETERLRAEAERLRAEAERLRAEAEQNAIAEKQRADKQAQQVVELQEQRRPTTLIEYFQLCHDHLSTKFRVQTDRRFTTQGIWTDPAGKYCPRRLAQWDGFLDEQRAALGKVIAFFPETLQLLESRDFVQGIGSRLAAGSPIGSERDLERFHHTAVELPVQCIIDQFTHSQQHADAIPPLLGVGDGIFFENHMNILNSDTTPSTSAAPSTPPPPPHVPPTNKISIRPDQICVYRSLNGDRTLAYVLEYKAPHKLTAQHVREGIEDLDVVRDVVNCVEIPNNDDDRFRYFARRLSAAAATQTYHYMLQAGLEMGLVATGEVMIFLKIDWADPSTLYYHVAEPTHECQAQPTELIPYCTAVSQLLAFTVMALLGPGSQGQDARDRAISGASTWNEDWDEILARMGNTPAARTPPSSGRCWEPRIYVGYDRSPIPFRHPRRKKSPQADEPPPSLGRGQGPPPPDDEDAGPNPDSHPLLLPAKEGRRGSVALRSHPELQRRRHGYTLAAKGTTSSSVRFIEHEARIYEQLQPIQGLFVPVSLGTIDLREVGRRYFYAADVHIIYFLLLSWAGRDLREAREQPSSVGIRRNVIRSLQSLHALGVAHGDVRRENLVWSHRPSDPVMVIDFERSVLTKASCQLGLLGGSEDGEELPPECLSEDDKLFEQDLQKATYIWV</sequence>
<dbReference type="InterPro" id="IPR000719">
    <property type="entry name" value="Prot_kinase_dom"/>
</dbReference>
<dbReference type="InterPro" id="IPR052396">
    <property type="entry name" value="Meiotic_Drive_Suppr_Kinase"/>
</dbReference>
<dbReference type="RefSeq" id="XP_062744435.1">
    <property type="nucleotide sequence ID" value="XM_062883490.1"/>
</dbReference>
<evidence type="ECO:0000256" key="2">
    <source>
        <dbReference type="SAM" id="MobiDB-lite"/>
    </source>
</evidence>
<organism evidence="4 5">
    <name type="scientific">Podospora pseudocomata</name>
    <dbReference type="NCBI Taxonomy" id="2093779"/>
    <lineage>
        <taxon>Eukaryota</taxon>
        <taxon>Fungi</taxon>
        <taxon>Dikarya</taxon>
        <taxon>Ascomycota</taxon>
        <taxon>Pezizomycotina</taxon>
        <taxon>Sordariomycetes</taxon>
        <taxon>Sordariomycetidae</taxon>
        <taxon>Sordariales</taxon>
        <taxon>Podosporaceae</taxon>
        <taxon>Podospora</taxon>
    </lineage>
</organism>
<feature type="coiled-coil region" evidence="1">
    <location>
        <begin position="5"/>
        <end position="60"/>
    </location>
</feature>